<feature type="non-terminal residue" evidence="1">
    <location>
        <position position="1"/>
    </location>
</feature>
<evidence type="ECO:0000313" key="1">
    <source>
        <dbReference type="EMBL" id="KAF2189995.1"/>
    </source>
</evidence>
<sequence length="119" mass="13831">LIESVTRKTTTSRKFLNGLTKCVENNLAKEKGERLFKAKHGGLYDVFNQRPIPENIISYCINLWNYVPPARNYFDGSFGLHNNGYDNGYNNKYDDWYDDGSTSCKDIINDCDHDHYYSD</sequence>
<dbReference type="EMBL" id="ML994619">
    <property type="protein sequence ID" value="KAF2189995.1"/>
    <property type="molecule type" value="Genomic_DNA"/>
</dbReference>
<dbReference type="Proteomes" id="UP000800200">
    <property type="component" value="Unassembled WGS sequence"/>
</dbReference>
<dbReference type="AlphaFoldDB" id="A0A6A6EFZ0"/>
<protein>
    <submittedName>
        <fullName evidence="1">Uncharacterized protein</fullName>
    </submittedName>
</protein>
<name>A0A6A6EFZ0_9PEZI</name>
<gene>
    <name evidence="1" type="ORF">K469DRAFT_699583</name>
</gene>
<evidence type="ECO:0000313" key="2">
    <source>
        <dbReference type="Proteomes" id="UP000800200"/>
    </source>
</evidence>
<proteinExistence type="predicted"/>
<organism evidence="1 2">
    <name type="scientific">Zopfia rhizophila CBS 207.26</name>
    <dbReference type="NCBI Taxonomy" id="1314779"/>
    <lineage>
        <taxon>Eukaryota</taxon>
        <taxon>Fungi</taxon>
        <taxon>Dikarya</taxon>
        <taxon>Ascomycota</taxon>
        <taxon>Pezizomycotina</taxon>
        <taxon>Dothideomycetes</taxon>
        <taxon>Dothideomycetes incertae sedis</taxon>
        <taxon>Zopfiaceae</taxon>
        <taxon>Zopfia</taxon>
    </lineage>
</organism>
<keyword evidence="2" id="KW-1185">Reference proteome</keyword>
<reference evidence="1" key="1">
    <citation type="journal article" date="2020" name="Stud. Mycol.">
        <title>101 Dothideomycetes genomes: a test case for predicting lifestyles and emergence of pathogens.</title>
        <authorList>
            <person name="Haridas S."/>
            <person name="Albert R."/>
            <person name="Binder M."/>
            <person name="Bloem J."/>
            <person name="Labutti K."/>
            <person name="Salamov A."/>
            <person name="Andreopoulos B."/>
            <person name="Baker S."/>
            <person name="Barry K."/>
            <person name="Bills G."/>
            <person name="Bluhm B."/>
            <person name="Cannon C."/>
            <person name="Castanera R."/>
            <person name="Culley D."/>
            <person name="Daum C."/>
            <person name="Ezra D."/>
            <person name="Gonzalez J."/>
            <person name="Henrissat B."/>
            <person name="Kuo A."/>
            <person name="Liang C."/>
            <person name="Lipzen A."/>
            <person name="Lutzoni F."/>
            <person name="Magnuson J."/>
            <person name="Mondo S."/>
            <person name="Nolan M."/>
            <person name="Ohm R."/>
            <person name="Pangilinan J."/>
            <person name="Park H.-J."/>
            <person name="Ramirez L."/>
            <person name="Alfaro M."/>
            <person name="Sun H."/>
            <person name="Tritt A."/>
            <person name="Yoshinaga Y."/>
            <person name="Zwiers L.-H."/>
            <person name="Turgeon B."/>
            <person name="Goodwin S."/>
            <person name="Spatafora J."/>
            <person name="Crous P."/>
            <person name="Grigoriev I."/>
        </authorList>
    </citation>
    <scope>NUCLEOTIDE SEQUENCE</scope>
    <source>
        <strain evidence="1">CBS 207.26</strain>
    </source>
</reference>
<dbReference type="OrthoDB" id="26838at2759"/>
<accession>A0A6A6EFZ0</accession>